<evidence type="ECO:0000256" key="5">
    <source>
        <dbReference type="ARBA" id="ARBA00022801"/>
    </source>
</evidence>
<reference evidence="7" key="1">
    <citation type="submission" date="2023-04" db="EMBL/GenBank/DDBJ databases">
        <title>Complete genome sequence of Halomonas alkaliantarctica MSP3 isolated from marine sediment, Jeju Island.</title>
        <authorList>
            <person name="Park S.-J."/>
        </authorList>
    </citation>
    <scope>NUCLEOTIDE SEQUENCE</scope>
    <source>
        <strain evidence="7">MSP3</strain>
    </source>
</reference>
<keyword evidence="2" id="KW-1277">Toxin-antitoxin system</keyword>
<dbReference type="Pfam" id="PF01934">
    <property type="entry name" value="HepT-like"/>
    <property type="match status" value="1"/>
</dbReference>
<dbReference type="PANTHER" id="PTHR34139:SF1">
    <property type="entry name" value="RNASE MJ1380-RELATED"/>
    <property type="match status" value="1"/>
</dbReference>
<evidence type="ECO:0000256" key="2">
    <source>
        <dbReference type="ARBA" id="ARBA00022649"/>
    </source>
</evidence>
<proteinExistence type="inferred from homology"/>
<keyword evidence="5" id="KW-0378">Hydrolase</keyword>
<evidence type="ECO:0000313" key="8">
    <source>
        <dbReference type="Proteomes" id="UP001179830"/>
    </source>
</evidence>
<keyword evidence="3" id="KW-0540">Nuclease</keyword>
<protein>
    <submittedName>
        <fullName evidence="7">DUF86 domain-containing protein</fullName>
    </submittedName>
</protein>
<dbReference type="InterPro" id="IPR036544">
    <property type="entry name" value="QCR7_sf"/>
</dbReference>
<accession>A0ABY8LSN1</accession>
<evidence type="ECO:0000256" key="1">
    <source>
        <dbReference type="ARBA" id="ARBA00022553"/>
    </source>
</evidence>
<keyword evidence="4" id="KW-0547">Nucleotide-binding</keyword>
<dbReference type="SUPFAM" id="SSF81524">
    <property type="entry name" value="14 kDa protein of cytochrome bc1 complex (Ubiquinol-cytochrome c reductase)"/>
    <property type="match status" value="1"/>
</dbReference>
<dbReference type="InterPro" id="IPR008201">
    <property type="entry name" value="HepT-like"/>
</dbReference>
<dbReference type="Proteomes" id="UP001179830">
    <property type="component" value="Chromosome"/>
</dbReference>
<dbReference type="Gene3D" id="1.20.120.580">
    <property type="entry name" value="bsu32300-like"/>
    <property type="match status" value="1"/>
</dbReference>
<gene>
    <name evidence="7" type="ORF">QEN58_05960</name>
</gene>
<evidence type="ECO:0000256" key="3">
    <source>
        <dbReference type="ARBA" id="ARBA00022722"/>
    </source>
</evidence>
<dbReference type="PANTHER" id="PTHR34139">
    <property type="entry name" value="UPF0331 PROTEIN MJ0127"/>
    <property type="match status" value="1"/>
</dbReference>
<sequence>MSEKGLEREWRFYIDDMIGFAEKVLSYTEGLDQVGFLSHDLTYDATLRNLELIGEAATRIPDEVRQQYPHVPWRLIIATRNRLIHAYLGIDEDTVWSIIQDNVPELLGYLETIRSESKADISNENDVSD</sequence>
<dbReference type="RefSeq" id="WP_280106215.1">
    <property type="nucleotide sequence ID" value="NZ_CP122961.1"/>
</dbReference>
<name>A0ABY8LSN1_9GAMM</name>
<dbReference type="EMBL" id="CP122961">
    <property type="protein sequence ID" value="WGI26602.1"/>
    <property type="molecule type" value="Genomic_DNA"/>
</dbReference>
<dbReference type="InterPro" id="IPR037038">
    <property type="entry name" value="HepT-like_sf"/>
</dbReference>
<evidence type="ECO:0000256" key="6">
    <source>
        <dbReference type="ARBA" id="ARBA00024207"/>
    </source>
</evidence>
<comment type="similarity">
    <text evidence="6">Belongs to the HepT RNase toxin family.</text>
</comment>
<dbReference type="InterPro" id="IPR051813">
    <property type="entry name" value="HepT_RNase_toxin"/>
</dbReference>
<evidence type="ECO:0000256" key="4">
    <source>
        <dbReference type="ARBA" id="ARBA00022741"/>
    </source>
</evidence>
<organism evidence="7 8">
    <name type="scientific">Halomonas alkaliantarctica</name>
    <dbReference type="NCBI Taxonomy" id="232346"/>
    <lineage>
        <taxon>Bacteria</taxon>
        <taxon>Pseudomonadati</taxon>
        <taxon>Pseudomonadota</taxon>
        <taxon>Gammaproteobacteria</taxon>
        <taxon>Oceanospirillales</taxon>
        <taxon>Halomonadaceae</taxon>
        <taxon>Halomonas</taxon>
    </lineage>
</organism>
<evidence type="ECO:0000313" key="7">
    <source>
        <dbReference type="EMBL" id="WGI26602.1"/>
    </source>
</evidence>
<keyword evidence="8" id="KW-1185">Reference proteome</keyword>
<keyword evidence="1" id="KW-0597">Phosphoprotein</keyword>